<dbReference type="Pfam" id="PF06114">
    <property type="entry name" value="Peptidase_M78"/>
    <property type="match status" value="1"/>
</dbReference>
<gene>
    <name evidence="2" type="ORF">OLX77_04355</name>
</gene>
<comment type="caution">
    <text evidence="2">The sequence shown here is derived from an EMBL/GenBank/DDBJ whole genome shotgun (WGS) entry which is preliminary data.</text>
</comment>
<accession>A0A9X4MEU3</accession>
<reference evidence="2" key="1">
    <citation type="journal article" date="2022" name="bioRxiv">
        <title>Thiovibrio frasassiensisgen. nov., sp. nov., an autotrophic, elemental sulfur disproportionating bacterium isolated from sulfidic karst sediment, and proposal of Thiovibrionaceae fam. nov.</title>
        <authorList>
            <person name="Aronson H."/>
            <person name="Thomas C."/>
            <person name="Bhattacharyya M."/>
            <person name="Eckstein S."/>
            <person name="Jensen S."/>
            <person name="Barco R."/>
            <person name="Macalady J."/>
            <person name="Amend J."/>
        </authorList>
    </citation>
    <scope>NUCLEOTIDE SEQUENCE</scope>
    <source>
        <strain evidence="2">RS19-109</strain>
    </source>
</reference>
<dbReference type="Proteomes" id="UP001154240">
    <property type="component" value="Unassembled WGS sequence"/>
</dbReference>
<keyword evidence="3" id="KW-1185">Reference proteome</keyword>
<organism evidence="2 3">
    <name type="scientific">Thiovibrio frasassiensis</name>
    <dbReference type="NCBI Taxonomy" id="2984131"/>
    <lineage>
        <taxon>Bacteria</taxon>
        <taxon>Pseudomonadati</taxon>
        <taxon>Thermodesulfobacteriota</taxon>
        <taxon>Desulfobulbia</taxon>
        <taxon>Desulfobulbales</taxon>
        <taxon>Thiovibrionaceae</taxon>
        <taxon>Thiovibrio</taxon>
    </lineage>
</organism>
<proteinExistence type="predicted"/>
<evidence type="ECO:0000313" key="2">
    <source>
        <dbReference type="EMBL" id="MDG4475392.1"/>
    </source>
</evidence>
<protein>
    <submittedName>
        <fullName evidence="2">ImmA/IrrE family metallo-endopeptidase</fullName>
    </submittedName>
</protein>
<reference evidence="2" key="2">
    <citation type="submission" date="2022-10" db="EMBL/GenBank/DDBJ databases">
        <authorList>
            <person name="Aronson H.S."/>
        </authorList>
    </citation>
    <scope>NUCLEOTIDE SEQUENCE</scope>
    <source>
        <strain evidence="2">RS19-109</strain>
    </source>
</reference>
<feature type="domain" description="IrrE N-terminal-like" evidence="1">
    <location>
        <begin position="148"/>
        <end position="260"/>
    </location>
</feature>
<dbReference type="RefSeq" id="WP_307632365.1">
    <property type="nucleotide sequence ID" value="NZ_JAPHEH010000001.1"/>
</dbReference>
<dbReference type="Gene3D" id="1.10.10.2910">
    <property type="match status" value="1"/>
</dbReference>
<sequence>MNTENFHLSELNDFEVSKHQSSSETATSYYNSYLKFKEIVAELPKDELINRGWISSKDDLASLVPLYQSISSNNLKTLFRKSNTSNNALCSAWLASVTTTAKLMVSIGRINNFDGLNKNFLKEIAQLSPDVSIITKLPEILATKGIVLVYEKALPGMKLDGVVLKLVSNNPVIGISFRYPRIDHFWFTLLHELAHICIHLDQLDTPIFDDFESEEVETNELKANRLAKNSFVEKHAWRNCMAKYDTNPESVVEFANYIGIHPAIVAGMLQKETNKYNRYRKLTDEVDIRKMVFGDD</sequence>
<name>A0A9X4MEU3_9BACT</name>
<dbReference type="InterPro" id="IPR010359">
    <property type="entry name" value="IrrE_HExxH"/>
</dbReference>
<evidence type="ECO:0000259" key="1">
    <source>
        <dbReference type="Pfam" id="PF06114"/>
    </source>
</evidence>
<dbReference type="AlphaFoldDB" id="A0A9X4MEU3"/>
<evidence type="ECO:0000313" key="3">
    <source>
        <dbReference type="Proteomes" id="UP001154240"/>
    </source>
</evidence>
<dbReference type="EMBL" id="JAPHEH010000001">
    <property type="protein sequence ID" value="MDG4475392.1"/>
    <property type="molecule type" value="Genomic_DNA"/>
</dbReference>